<name>A0A4Q4MSP1_ALTAL</name>
<accession>A0A4Q4MSP1</accession>
<evidence type="ECO:0000313" key="1">
    <source>
        <dbReference type="EMBL" id="RYN58822.1"/>
    </source>
</evidence>
<proteinExistence type="predicted"/>
<gene>
    <name evidence="1" type="ORF">AA0117_g13150</name>
</gene>
<sequence>MSTVIFSFKSGNIYFVLLVATHIVYDISSNEANELFEVEVDNYYN</sequence>
<reference evidence="2" key="1">
    <citation type="journal article" date="2019" name="bioRxiv">
        <title>Genomics, evolutionary history and diagnostics of the Alternaria alternata species group including apple and Asian pear pathotypes.</title>
        <authorList>
            <person name="Armitage A.D."/>
            <person name="Cockerton H.M."/>
            <person name="Sreenivasaprasad S."/>
            <person name="Woodhall J.W."/>
            <person name="Lane C.R."/>
            <person name="Harrison R.J."/>
            <person name="Clarkson J.P."/>
        </authorList>
    </citation>
    <scope>NUCLEOTIDE SEQUENCE [LARGE SCALE GENOMIC DNA]</scope>
    <source>
        <strain evidence="2">FERA 1177</strain>
    </source>
</reference>
<dbReference type="Proteomes" id="UP000291422">
    <property type="component" value="Unassembled WGS sequence"/>
</dbReference>
<dbReference type="EMBL" id="PDXD01000143">
    <property type="protein sequence ID" value="RYN58822.1"/>
    <property type="molecule type" value="Genomic_DNA"/>
</dbReference>
<evidence type="ECO:0000313" key="2">
    <source>
        <dbReference type="Proteomes" id="UP000291422"/>
    </source>
</evidence>
<protein>
    <submittedName>
        <fullName evidence="1">Uncharacterized protein</fullName>
    </submittedName>
</protein>
<comment type="caution">
    <text evidence="1">The sequence shown here is derived from an EMBL/GenBank/DDBJ whole genome shotgun (WGS) entry which is preliminary data.</text>
</comment>
<organism evidence="1 2">
    <name type="scientific">Alternaria alternata</name>
    <name type="common">Alternaria rot fungus</name>
    <name type="synonym">Torula alternata</name>
    <dbReference type="NCBI Taxonomy" id="5599"/>
    <lineage>
        <taxon>Eukaryota</taxon>
        <taxon>Fungi</taxon>
        <taxon>Dikarya</taxon>
        <taxon>Ascomycota</taxon>
        <taxon>Pezizomycotina</taxon>
        <taxon>Dothideomycetes</taxon>
        <taxon>Pleosporomycetidae</taxon>
        <taxon>Pleosporales</taxon>
        <taxon>Pleosporineae</taxon>
        <taxon>Pleosporaceae</taxon>
        <taxon>Alternaria</taxon>
        <taxon>Alternaria sect. Alternaria</taxon>
        <taxon>Alternaria alternata complex</taxon>
    </lineage>
</organism>
<dbReference type="AlphaFoldDB" id="A0A4Q4MSP1"/>